<sequence length="146" mass="17311">MKNGTQTFRMKYEQPNIGNNTISVIEGNAHDWFQKLEIIDFELLLYKSYLQDQNSGKVGCEKKAINSLISYICQHIEQNKFHLRTCLYYKNRVSKIRECDDMECEQIYMDAHSLFKKRLQDHFIKVKRLKHQIIAKTVAYSGIKID</sequence>
<keyword evidence="2" id="KW-1185">Reference proteome</keyword>
<organism evidence="1 2">
    <name type="scientific">Zunongwangia pacifica</name>
    <dbReference type="NCBI Taxonomy" id="2911062"/>
    <lineage>
        <taxon>Bacteria</taxon>
        <taxon>Pseudomonadati</taxon>
        <taxon>Bacteroidota</taxon>
        <taxon>Flavobacteriia</taxon>
        <taxon>Flavobacteriales</taxon>
        <taxon>Flavobacteriaceae</taxon>
        <taxon>Zunongwangia</taxon>
    </lineage>
</organism>
<gene>
    <name evidence="1" type="ORF">L1967_18400</name>
</gene>
<dbReference type="Proteomes" id="UP001139521">
    <property type="component" value="Unassembled WGS sequence"/>
</dbReference>
<name>A0A9X1ZUB9_9FLAO</name>
<dbReference type="RefSeq" id="WP_249602968.1">
    <property type="nucleotide sequence ID" value="NZ_JAKHSK010000036.1"/>
</dbReference>
<proteinExistence type="predicted"/>
<protein>
    <submittedName>
        <fullName evidence="1">Uncharacterized protein</fullName>
    </submittedName>
</protein>
<dbReference type="EMBL" id="JAKHSK010000036">
    <property type="protein sequence ID" value="MCL6220266.1"/>
    <property type="molecule type" value="Genomic_DNA"/>
</dbReference>
<comment type="caution">
    <text evidence="1">The sequence shown here is derived from an EMBL/GenBank/DDBJ whole genome shotgun (WGS) entry which is preliminary data.</text>
</comment>
<evidence type="ECO:0000313" key="2">
    <source>
        <dbReference type="Proteomes" id="UP001139521"/>
    </source>
</evidence>
<accession>A0A9X1ZUB9</accession>
<reference evidence="1" key="1">
    <citation type="submission" date="2022-01" db="EMBL/GenBank/DDBJ databases">
        <title>Genome sequencing of Zunongwangia sp. M21534 genome.</title>
        <authorList>
            <person name="Chen Y."/>
            <person name="Dong C."/>
            <person name="Shao Z."/>
        </authorList>
    </citation>
    <scope>NUCLEOTIDE SEQUENCE</scope>
    <source>
        <strain evidence="1">MCCC M21534</strain>
    </source>
</reference>
<dbReference type="AlphaFoldDB" id="A0A9X1ZUB9"/>
<evidence type="ECO:0000313" key="1">
    <source>
        <dbReference type="EMBL" id="MCL6220266.1"/>
    </source>
</evidence>